<dbReference type="Proteomes" id="UP000250235">
    <property type="component" value="Unassembled WGS sequence"/>
</dbReference>
<proteinExistence type="predicted"/>
<accession>A0A2Z7BEQ7</accession>
<evidence type="ECO:0000313" key="2">
    <source>
        <dbReference type="Proteomes" id="UP000250235"/>
    </source>
</evidence>
<reference evidence="1 2" key="1">
    <citation type="journal article" date="2015" name="Proc. Natl. Acad. Sci. U.S.A.">
        <title>The resurrection genome of Boea hygrometrica: A blueprint for survival of dehydration.</title>
        <authorList>
            <person name="Xiao L."/>
            <person name="Yang G."/>
            <person name="Zhang L."/>
            <person name="Yang X."/>
            <person name="Zhao S."/>
            <person name="Ji Z."/>
            <person name="Zhou Q."/>
            <person name="Hu M."/>
            <person name="Wang Y."/>
            <person name="Chen M."/>
            <person name="Xu Y."/>
            <person name="Jin H."/>
            <person name="Xiao X."/>
            <person name="Hu G."/>
            <person name="Bao F."/>
            <person name="Hu Y."/>
            <person name="Wan P."/>
            <person name="Li L."/>
            <person name="Deng X."/>
            <person name="Kuang T."/>
            <person name="Xiang C."/>
            <person name="Zhu J.K."/>
            <person name="Oliver M.J."/>
            <person name="He Y."/>
        </authorList>
    </citation>
    <scope>NUCLEOTIDE SEQUENCE [LARGE SCALE GENOMIC DNA]</scope>
    <source>
        <strain evidence="2">cv. XS01</strain>
    </source>
</reference>
<dbReference type="AlphaFoldDB" id="A0A2Z7BEQ7"/>
<gene>
    <name evidence="1" type="ORF">F511_23836</name>
</gene>
<name>A0A2Z7BEQ7_9LAMI</name>
<keyword evidence="2" id="KW-1185">Reference proteome</keyword>
<dbReference type="EMBL" id="KV006343">
    <property type="protein sequence ID" value="KZV32842.1"/>
    <property type="molecule type" value="Genomic_DNA"/>
</dbReference>
<sequence>MNCHGMREFRADAKILFSLCFSRGNRHITVGGGRLCQSGPRSEGRLLRQPALEILTRSARTDSPRQNTFQTGRICVQRIEFEQRLFKGEDLKEEYDDCAMISSGNRGKNIGDKAVDHH</sequence>
<organism evidence="1 2">
    <name type="scientific">Dorcoceras hygrometricum</name>
    <dbReference type="NCBI Taxonomy" id="472368"/>
    <lineage>
        <taxon>Eukaryota</taxon>
        <taxon>Viridiplantae</taxon>
        <taxon>Streptophyta</taxon>
        <taxon>Embryophyta</taxon>
        <taxon>Tracheophyta</taxon>
        <taxon>Spermatophyta</taxon>
        <taxon>Magnoliopsida</taxon>
        <taxon>eudicotyledons</taxon>
        <taxon>Gunneridae</taxon>
        <taxon>Pentapetalae</taxon>
        <taxon>asterids</taxon>
        <taxon>lamiids</taxon>
        <taxon>Lamiales</taxon>
        <taxon>Gesneriaceae</taxon>
        <taxon>Didymocarpoideae</taxon>
        <taxon>Trichosporeae</taxon>
        <taxon>Loxocarpinae</taxon>
        <taxon>Dorcoceras</taxon>
    </lineage>
</organism>
<protein>
    <submittedName>
        <fullName evidence="1">U-box domain-containing protein</fullName>
    </submittedName>
</protein>
<evidence type="ECO:0000313" key="1">
    <source>
        <dbReference type="EMBL" id="KZV32842.1"/>
    </source>
</evidence>